<comment type="caution">
    <text evidence="1">The sequence shown here is derived from an EMBL/GenBank/DDBJ whole genome shotgun (WGS) entry which is preliminary data.</text>
</comment>
<dbReference type="RefSeq" id="WP_108023758.1">
    <property type="nucleotide sequence ID" value="NZ_QAYC01000002.1"/>
</dbReference>
<organism evidence="1 2">
    <name type="scientific">Rhodovulum kholense</name>
    <dbReference type="NCBI Taxonomy" id="453584"/>
    <lineage>
        <taxon>Bacteria</taxon>
        <taxon>Pseudomonadati</taxon>
        <taxon>Pseudomonadota</taxon>
        <taxon>Alphaproteobacteria</taxon>
        <taxon>Rhodobacterales</taxon>
        <taxon>Paracoccaceae</taxon>
        <taxon>Rhodovulum</taxon>
    </lineage>
</organism>
<dbReference type="Proteomes" id="UP000244037">
    <property type="component" value="Unassembled WGS sequence"/>
</dbReference>
<dbReference type="OrthoDB" id="7666987at2"/>
<name>A0A8E3ARN1_9RHOB</name>
<evidence type="ECO:0008006" key="3">
    <source>
        <dbReference type="Google" id="ProtNLM"/>
    </source>
</evidence>
<dbReference type="EMBL" id="QAYC01000002">
    <property type="protein sequence ID" value="PTW51228.1"/>
    <property type="molecule type" value="Genomic_DNA"/>
</dbReference>
<dbReference type="AlphaFoldDB" id="A0A8E3ARN1"/>
<proteinExistence type="predicted"/>
<protein>
    <recommendedName>
        <fullName evidence="3">DUF2332 family protein</fullName>
    </recommendedName>
</protein>
<sequence length="351" mass="37413">MNLRAACTDQAAACARLGSPFTAGLLRLAAERLQPGCAVADRLLGWEGTLGAGGQSVPLRLAGALHGLVLSGAAPGLAALYPPVDPDPDGLWAEIEAALTTHEAQLMRWLDSPPQTNEVRRSAVLIAAGQWLTATTGLPLVLSEIGASAGLNLNWDHYALDLPEGSYGPVDARLRLAPDWQGPAPPRATPRVIDRRGVDLNPIEGSTPEGALRLRAYLWPDQPDRRRLTDAALAEPPAPVDREDALPWLARRLADPAPGALHMIFHTVAWQYLPEAARTEGDRLIAEAGARATETAPLARVEMEADGGHGAALRITLWPGGSPRVVGRADFHGRWVRWTAAETTGNEEGRT</sequence>
<gene>
    <name evidence="1" type="ORF">C8N38_10218</name>
</gene>
<evidence type="ECO:0000313" key="2">
    <source>
        <dbReference type="Proteomes" id="UP000244037"/>
    </source>
</evidence>
<accession>A0A8E3ARN1</accession>
<dbReference type="InterPro" id="IPR011200">
    <property type="entry name" value="UCP012608"/>
</dbReference>
<dbReference type="Pfam" id="PF10094">
    <property type="entry name" value="DUF2332"/>
    <property type="match status" value="1"/>
</dbReference>
<keyword evidence="2" id="KW-1185">Reference proteome</keyword>
<reference evidence="1 2" key="1">
    <citation type="submission" date="2018-04" db="EMBL/GenBank/DDBJ databases">
        <title>Genomic Encyclopedia of Archaeal and Bacterial Type Strains, Phase II (KMG-II): from individual species to whole genera.</title>
        <authorList>
            <person name="Goeker M."/>
        </authorList>
    </citation>
    <scope>NUCLEOTIDE SEQUENCE [LARGE SCALE GENOMIC DNA]</scope>
    <source>
        <strain evidence="1 2">DSM 19783</strain>
    </source>
</reference>
<dbReference type="PIRSF" id="PIRSF012608">
    <property type="entry name" value="UCP012608"/>
    <property type="match status" value="1"/>
</dbReference>
<evidence type="ECO:0000313" key="1">
    <source>
        <dbReference type="EMBL" id="PTW51228.1"/>
    </source>
</evidence>